<evidence type="ECO:0000259" key="8">
    <source>
        <dbReference type="Pfam" id="PF03807"/>
    </source>
</evidence>
<protein>
    <recommendedName>
        <fullName evidence="4 5">Pyrroline-5-carboxylate reductase</fullName>
        <shortName evidence="4">P5C reductase</shortName>
        <shortName evidence="4">P5CR</shortName>
        <ecNumber evidence="4 5">1.5.1.2</ecNumber>
    </recommendedName>
    <alternativeName>
        <fullName evidence="4">PCA reductase</fullName>
    </alternativeName>
</protein>
<dbReference type="InterPro" id="IPR000304">
    <property type="entry name" value="Pyrroline-COOH_reductase"/>
</dbReference>
<dbReference type="GO" id="GO:0055129">
    <property type="term" value="P:L-proline biosynthetic process"/>
    <property type="evidence" value="ECO:0007669"/>
    <property type="project" value="UniProtKB-UniRule"/>
</dbReference>
<evidence type="ECO:0000256" key="1">
    <source>
        <dbReference type="ARBA" id="ARBA00005525"/>
    </source>
</evidence>
<dbReference type="Proteomes" id="UP000324324">
    <property type="component" value="Unassembled WGS sequence"/>
</dbReference>
<dbReference type="InterPro" id="IPR029036">
    <property type="entry name" value="P5CR_dimer"/>
</dbReference>
<name>A0A5M8AMC3_9BURK</name>
<gene>
    <name evidence="4" type="primary">proC</name>
    <name evidence="10" type="ORF">F1599_13355</name>
</gene>
<dbReference type="GO" id="GO:0004735">
    <property type="term" value="F:pyrroline-5-carboxylate reductase activity"/>
    <property type="evidence" value="ECO:0007669"/>
    <property type="project" value="UniProtKB-UniRule"/>
</dbReference>
<accession>A0A5M8AMC3</accession>
<evidence type="ECO:0000256" key="6">
    <source>
        <dbReference type="PIRSR" id="PIRSR000193-1"/>
    </source>
</evidence>
<keyword evidence="3 4" id="KW-0560">Oxidoreductase</keyword>
<dbReference type="PROSITE" id="PS00521">
    <property type="entry name" value="P5CR"/>
    <property type="match status" value="1"/>
</dbReference>
<comment type="pathway">
    <text evidence="4 7">Amino-acid biosynthesis; L-proline biosynthesis; L-proline from L-glutamate 5-semialdehyde: step 1/1.</text>
</comment>
<dbReference type="Pfam" id="PF03807">
    <property type="entry name" value="F420_oxidored"/>
    <property type="match status" value="1"/>
</dbReference>
<comment type="caution">
    <text evidence="10">The sequence shown here is derived from an EMBL/GenBank/DDBJ whole genome shotgun (WGS) entry which is preliminary data.</text>
</comment>
<dbReference type="HAMAP" id="MF_01925">
    <property type="entry name" value="P5C_reductase"/>
    <property type="match status" value="1"/>
</dbReference>
<dbReference type="SUPFAM" id="SSF51735">
    <property type="entry name" value="NAD(P)-binding Rossmann-fold domains"/>
    <property type="match status" value="1"/>
</dbReference>
<dbReference type="GO" id="GO:0005737">
    <property type="term" value="C:cytoplasm"/>
    <property type="evidence" value="ECO:0007669"/>
    <property type="project" value="UniProtKB-SubCell"/>
</dbReference>
<keyword evidence="2 4" id="KW-0521">NADP</keyword>
<dbReference type="AlphaFoldDB" id="A0A5M8AMC3"/>
<evidence type="ECO:0000256" key="2">
    <source>
        <dbReference type="ARBA" id="ARBA00022857"/>
    </source>
</evidence>
<dbReference type="Gene3D" id="3.40.50.720">
    <property type="entry name" value="NAD(P)-binding Rossmann-like Domain"/>
    <property type="match status" value="1"/>
</dbReference>
<evidence type="ECO:0000313" key="10">
    <source>
        <dbReference type="EMBL" id="KAA6123909.1"/>
    </source>
</evidence>
<dbReference type="UniPathway" id="UPA00098">
    <property type="reaction ID" value="UER00361"/>
</dbReference>
<sequence>MLTTLTFGFVGGGNLATALIGGLIARGVPPSSIRVADPYAPARERLAREQRVHTVETPDVELAGSDVIVMATKPQQFREAAEQLLPHLRTAGSRGLVVSVAAGIRLQDIQRWLGGHARVVRSMPNTPALAGKGMTGLSAPAALSAEDRAVATALAEAVGQCLWLDNDAQMDAVTAVSGSGPAYVFYVIEAMERAATELGLSAAQGRQLAIETFRGAAALAAQSSEPVATLRERVTSKGGTTYAALTVLEQSGVGEAFVKAVHAAAARGAEMGEEFGREG</sequence>
<dbReference type="RefSeq" id="WP_149316668.1">
    <property type="nucleotide sequence ID" value="NZ_CP080293.1"/>
</dbReference>
<organism evidence="10 11">
    <name type="scientific">Cupriavidus cauae</name>
    <dbReference type="NCBI Taxonomy" id="2608999"/>
    <lineage>
        <taxon>Bacteria</taxon>
        <taxon>Pseudomonadati</taxon>
        <taxon>Pseudomonadota</taxon>
        <taxon>Betaproteobacteria</taxon>
        <taxon>Burkholderiales</taxon>
        <taxon>Burkholderiaceae</taxon>
        <taxon>Cupriavidus</taxon>
    </lineage>
</organism>
<evidence type="ECO:0000259" key="9">
    <source>
        <dbReference type="Pfam" id="PF14748"/>
    </source>
</evidence>
<feature type="domain" description="Pyrroline-5-carboxylate reductase dimerisation" evidence="9">
    <location>
        <begin position="168"/>
        <end position="271"/>
    </location>
</feature>
<evidence type="ECO:0000256" key="7">
    <source>
        <dbReference type="RuleBase" id="RU003903"/>
    </source>
</evidence>
<evidence type="ECO:0000256" key="5">
    <source>
        <dbReference type="NCBIfam" id="TIGR00112"/>
    </source>
</evidence>
<dbReference type="FunFam" id="1.10.3730.10:FF:000001">
    <property type="entry name" value="Pyrroline-5-carboxylate reductase"/>
    <property type="match status" value="1"/>
</dbReference>
<feature type="domain" description="Pyrroline-5-carboxylate reductase catalytic N-terminal" evidence="8">
    <location>
        <begin position="7"/>
        <end position="103"/>
    </location>
</feature>
<feature type="binding site" evidence="6">
    <location>
        <begin position="71"/>
        <end position="74"/>
    </location>
    <ligand>
        <name>NADP(+)</name>
        <dbReference type="ChEBI" id="CHEBI:58349"/>
    </ligand>
</feature>
<comment type="subcellular location">
    <subcellularLocation>
        <location evidence="4">Cytoplasm</location>
    </subcellularLocation>
</comment>
<dbReference type="Pfam" id="PF14748">
    <property type="entry name" value="P5CR_dimer"/>
    <property type="match status" value="1"/>
</dbReference>
<dbReference type="PANTHER" id="PTHR11645">
    <property type="entry name" value="PYRROLINE-5-CARBOXYLATE REDUCTASE"/>
    <property type="match status" value="1"/>
</dbReference>
<proteinExistence type="inferred from homology"/>
<evidence type="ECO:0000256" key="4">
    <source>
        <dbReference type="HAMAP-Rule" id="MF_01925"/>
    </source>
</evidence>
<dbReference type="InterPro" id="IPR036291">
    <property type="entry name" value="NAD(P)-bd_dom_sf"/>
</dbReference>
<keyword evidence="4" id="KW-0963">Cytoplasm</keyword>
<evidence type="ECO:0000313" key="11">
    <source>
        <dbReference type="Proteomes" id="UP000324324"/>
    </source>
</evidence>
<dbReference type="EC" id="1.5.1.2" evidence="4 5"/>
<reference evidence="10 11" key="1">
    <citation type="submission" date="2019-09" db="EMBL/GenBank/DDBJ databases">
        <title>Isolation of a novel species in the genus Cupriavidus from patients with sepsis using whole genome sequencing.</title>
        <authorList>
            <person name="Kweon O.J."/>
            <person name="Lee M.-K."/>
        </authorList>
    </citation>
    <scope>NUCLEOTIDE SEQUENCE [LARGE SCALE GENOMIC DNA]</scope>
    <source>
        <strain evidence="10 11">MKL-01</strain>
    </source>
</reference>
<dbReference type="InterPro" id="IPR028939">
    <property type="entry name" value="P5C_Rdtase_cat_N"/>
</dbReference>
<comment type="similarity">
    <text evidence="1 4 7">Belongs to the pyrroline-5-carboxylate reductase family.</text>
</comment>
<comment type="function">
    <text evidence="4">Catalyzes the reduction of 1-pyrroline-5-carboxylate (PCA) to L-proline.</text>
</comment>
<dbReference type="Gene3D" id="1.10.3730.10">
    <property type="entry name" value="ProC C-terminal domain-like"/>
    <property type="match status" value="1"/>
</dbReference>
<keyword evidence="4 7" id="KW-0641">Proline biosynthesis</keyword>
<dbReference type="InterPro" id="IPR053790">
    <property type="entry name" value="P5CR-like_CS"/>
</dbReference>
<dbReference type="PIRSF" id="PIRSF000193">
    <property type="entry name" value="Pyrrol-5-carb_rd"/>
    <property type="match status" value="1"/>
</dbReference>
<dbReference type="SUPFAM" id="SSF48179">
    <property type="entry name" value="6-phosphogluconate dehydrogenase C-terminal domain-like"/>
    <property type="match status" value="1"/>
</dbReference>
<evidence type="ECO:0000256" key="3">
    <source>
        <dbReference type="ARBA" id="ARBA00023002"/>
    </source>
</evidence>
<comment type="catalytic activity">
    <reaction evidence="4">
        <text>L-proline + NAD(+) = (S)-1-pyrroline-5-carboxylate + NADH + 2 H(+)</text>
        <dbReference type="Rhea" id="RHEA:14105"/>
        <dbReference type="ChEBI" id="CHEBI:15378"/>
        <dbReference type="ChEBI" id="CHEBI:17388"/>
        <dbReference type="ChEBI" id="CHEBI:57540"/>
        <dbReference type="ChEBI" id="CHEBI:57945"/>
        <dbReference type="ChEBI" id="CHEBI:60039"/>
        <dbReference type="EC" id="1.5.1.2"/>
    </reaction>
</comment>
<comment type="catalytic activity">
    <reaction evidence="4 7">
        <text>L-proline + NADP(+) = (S)-1-pyrroline-5-carboxylate + NADPH + 2 H(+)</text>
        <dbReference type="Rhea" id="RHEA:14109"/>
        <dbReference type="ChEBI" id="CHEBI:15378"/>
        <dbReference type="ChEBI" id="CHEBI:17388"/>
        <dbReference type="ChEBI" id="CHEBI:57783"/>
        <dbReference type="ChEBI" id="CHEBI:58349"/>
        <dbReference type="ChEBI" id="CHEBI:60039"/>
        <dbReference type="EC" id="1.5.1.2"/>
    </reaction>
</comment>
<keyword evidence="11" id="KW-1185">Reference proteome</keyword>
<dbReference type="EMBL" id="VWRN01000034">
    <property type="protein sequence ID" value="KAA6123909.1"/>
    <property type="molecule type" value="Genomic_DNA"/>
</dbReference>
<dbReference type="PANTHER" id="PTHR11645:SF0">
    <property type="entry name" value="PYRROLINE-5-CARBOXYLATE REDUCTASE 3"/>
    <property type="match status" value="1"/>
</dbReference>
<keyword evidence="4 7" id="KW-0028">Amino-acid biosynthesis</keyword>
<dbReference type="NCBIfam" id="TIGR00112">
    <property type="entry name" value="proC"/>
    <property type="match status" value="1"/>
</dbReference>
<dbReference type="InterPro" id="IPR008927">
    <property type="entry name" value="6-PGluconate_DH-like_C_sf"/>
</dbReference>